<reference evidence="3" key="1">
    <citation type="journal article" date="2016" name="Gigascience">
        <title>De novo construction of an expanded transcriptome assembly for the western tarnished plant bug, Lygus hesperus.</title>
        <authorList>
            <person name="Tassone E.E."/>
            <person name="Geib S.M."/>
            <person name="Hall B."/>
            <person name="Fabrick J.A."/>
            <person name="Brent C.S."/>
            <person name="Hull J.J."/>
        </authorList>
    </citation>
    <scope>NUCLEOTIDE SEQUENCE</scope>
</reference>
<evidence type="ECO:0000256" key="2">
    <source>
        <dbReference type="SAM" id="Phobius"/>
    </source>
</evidence>
<dbReference type="AlphaFoldDB" id="A0A146LQG4"/>
<proteinExistence type="predicted"/>
<dbReference type="EMBL" id="GDHC01009613">
    <property type="protein sequence ID" value="JAQ09016.1"/>
    <property type="molecule type" value="Transcribed_RNA"/>
</dbReference>
<accession>A0A146LQG4</accession>
<feature type="compositionally biased region" description="Polar residues" evidence="1">
    <location>
        <begin position="87"/>
        <end position="102"/>
    </location>
</feature>
<keyword evidence="2" id="KW-1133">Transmembrane helix</keyword>
<sequence>GHDAKQLSVPQHFPGWQLLTDFVLLVKSYIWNKPISSTHNCHQQIFLILMDDEDAPNKPGGVAQNLQHNQHPDYSKPHQHAANLQEQQNNHASHGFNSTQPSHDGVKNPGFVGLEVNKLPYPYNPYPQPYILHQVQGQRYPMLHHAVAQGNHHTFSDPPPPYMHQHLLIQRPTHRVIVVKGISHKPSCSWRRFMVGVFFTLLTLKLILLCVWKYNEQHA</sequence>
<protein>
    <submittedName>
        <fullName evidence="3">Uncharacterized protein</fullName>
    </submittedName>
</protein>
<keyword evidence="2" id="KW-0812">Transmembrane</keyword>
<feature type="transmembrane region" description="Helical" evidence="2">
    <location>
        <begin position="193"/>
        <end position="214"/>
    </location>
</feature>
<name>A0A146LQG4_LYGHE</name>
<feature type="non-terminal residue" evidence="3">
    <location>
        <position position="1"/>
    </location>
</feature>
<evidence type="ECO:0000256" key="1">
    <source>
        <dbReference type="SAM" id="MobiDB-lite"/>
    </source>
</evidence>
<evidence type="ECO:0000313" key="3">
    <source>
        <dbReference type="EMBL" id="JAQ09016.1"/>
    </source>
</evidence>
<feature type="region of interest" description="Disordered" evidence="1">
    <location>
        <begin position="87"/>
        <end position="109"/>
    </location>
</feature>
<keyword evidence="2" id="KW-0472">Membrane</keyword>
<organism evidence="3">
    <name type="scientific">Lygus hesperus</name>
    <name type="common">Western plant bug</name>
    <dbReference type="NCBI Taxonomy" id="30085"/>
    <lineage>
        <taxon>Eukaryota</taxon>
        <taxon>Metazoa</taxon>
        <taxon>Ecdysozoa</taxon>
        <taxon>Arthropoda</taxon>
        <taxon>Hexapoda</taxon>
        <taxon>Insecta</taxon>
        <taxon>Pterygota</taxon>
        <taxon>Neoptera</taxon>
        <taxon>Paraneoptera</taxon>
        <taxon>Hemiptera</taxon>
        <taxon>Heteroptera</taxon>
        <taxon>Panheteroptera</taxon>
        <taxon>Cimicomorpha</taxon>
        <taxon>Miridae</taxon>
        <taxon>Mirini</taxon>
        <taxon>Lygus</taxon>
    </lineage>
</organism>
<gene>
    <name evidence="3" type="ORF">g.65479</name>
</gene>